<evidence type="ECO:0000313" key="3">
    <source>
        <dbReference type="EMBL" id="CAB70252.3"/>
    </source>
</evidence>
<dbReference type="WormBase" id="M199.2">
    <property type="protein sequence ID" value="CE40510"/>
    <property type="gene ID" value="WBGene00010951"/>
</dbReference>
<dbReference type="OrthoDB" id="5877418at2759"/>
<reference evidence="3 4" key="1">
    <citation type="journal article" date="1998" name="Science">
        <title>Genome sequence of the nematode C. elegans: a platform for investigating biology.</title>
        <authorList>
            <consortium name="The C. elegans sequencing consortium"/>
            <person name="Sulson J.E."/>
            <person name="Waterston R."/>
        </authorList>
    </citation>
    <scope>NUCLEOTIDE SEQUENCE [LARGE SCALE GENOMIC DNA]</scope>
    <source>
        <strain evidence="3 4">Bristol N2</strain>
    </source>
</reference>
<dbReference type="InterPro" id="IPR000535">
    <property type="entry name" value="MSP_dom"/>
</dbReference>
<dbReference type="InParanoid" id="Q9NAP2"/>
<accession>Q9NAP2</accession>
<gene>
    <name evidence="3" type="ORF">CELE_M199.2</name>
    <name evidence="3 5" type="ORF">M199.2</name>
</gene>
<sequence length="488" mass="55665">MPGPTPKRASLPRPAPYQLPREQKTENLLNAPVEAKMPENLRVFQEMAQSLPPGDIDFQPRKIVFNAPYNEKQVFQIKLINTSALRIAFGINTYMRKLRVDTLCTPRCGVLDPNEHILLAVSCSAFAFGQVDTTNDRITVEWTNTPEGSDKQFCREWLEGEGMVRRKIILIEYNSTPIAPKPTTSSKPLLQATKLGMWLPIGFAASELYDYEKGVPLDRETCEKNLEKLIKNDRDVDYYEWLNLAQQCRTENHKLMEQMALGMAFTSAMANKQHKKVSRKADKDKITGAIVQNKMFSIETAEIWDRVLTLPNRKWFQISDVVTDGEVSNWSSANLVTHVRALARSVFDKVDEADPHMMCYATSQNACIYVPIDKDFFDGFAEYLIGGFGQEQSRDLKLQVRKLVTEVMGNKLNRVRARYNKMYGKDASEEAAKWMREELDKKDGELKECQLIFSKGSKSSYAIEVHGEEEEDLVKSEVLSGDEDVEME</sequence>
<dbReference type="FunCoup" id="Q9NAP2">
    <property type="interactions" value="1331"/>
</dbReference>
<evidence type="ECO:0000313" key="4">
    <source>
        <dbReference type="Proteomes" id="UP000001940"/>
    </source>
</evidence>
<evidence type="ECO:0000259" key="2">
    <source>
        <dbReference type="PROSITE" id="PS50202"/>
    </source>
</evidence>
<dbReference type="UCSC" id="M199.2">
    <property type="organism name" value="c. elegans"/>
</dbReference>
<dbReference type="InterPro" id="IPR008962">
    <property type="entry name" value="PapD-like_sf"/>
</dbReference>
<dbReference type="RefSeq" id="NP_502824.3">
    <property type="nucleotide sequence ID" value="NM_070423.6"/>
</dbReference>
<keyword evidence="1" id="KW-0963">Cytoplasm</keyword>
<dbReference type="AlphaFoldDB" id="Q9NAP2"/>
<keyword evidence="1" id="KW-0206">Cytoskeleton</keyword>
<dbReference type="eggNOG" id="ENOG502RXF6">
    <property type="taxonomic scope" value="Eukaryota"/>
</dbReference>
<dbReference type="Gene3D" id="2.60.40.10">
    <property type="entry name" value="Immunoglobulins"/>
    <property type="match status" value="1"/>
</dbReference>
<name>Q9NAP2_CAEEL</name>
<dbReference type="InterPro" id="IPR013783">
    <property type="entry name" value="Ig-like_fold"/>
</dbReference>
<dbReference type="PhylomeDB" id="Q9NAP2"/>
<dbReference type="PaxDb" id="6239-M199.2.1"/>
<dbReference type="PANTHER" id="PTHR22921">
    <property type="entry name" value="PROTEIN CBG20088-RELATED"/>
    <property type="match status" value="1"/>
</dbReference>
<dbReference type="HOGENOM" id="CLU_564113_0_0_1"/>
<evidence type="ECO:0000313" key="5">
    <source>
        <dbReference type="WormBase" id="M199.2"/>
    </source>
</evidence>
<dbReference type="Proteomes" id="UP000001940">
    <property type="component" value="Chromosome IV"/>
</dbReference>
<dbReference type="CTD" id="178422"/>
<proteinExistence type="predicted"/>
<dbReference type="EMBL" id="BX284604">
    <property type="protein sequence ID" value="CAB70252.3"/>
    <property type="molecule type" value="Genomic_DNA"/>
</dbReference>
<evidence type="ECO:0000256" key="1">
    <source>
        <dbReference type="RuleBase" id="RU003425"/>
    </source>
</evidence>
<dbReference type="SMR" id="Q9NAP2"/>
<dbReference type="Pfam" id="PF00635">
    <property type="entry name" value="Motile_Sperm"/>
    <property type="match status" value="1"/>
</dbReference>
<comment type="function">
    <text evidence="1">Central component in molecular interactions underlying sperm crawling. Forms an extensive filament system that extends from sperm villipoda, along the leading edge of the pseudopod.</text>
</comment>
<dbReference type="AGR" id="WB:WBGene00010951"/>
<dbReference type="PANTHER" id="PTHR22921:SF27">
    <property type="entry name" value="C2H2-TYPE DOMAIN-CONTAINING PROTEIN-RELATED"/>
    <property type="match status" value="1"/>
</dbReference>
<dbReference type="SUPFAM" id="SSF49354">
    <property type="entry name" value="PapD-like"/>
    <property type="match status" value="1"/>
</dbReference>
<feature type="domain" description="MSP" evidence="2">
    <location>
        <begin position="55"/>
        <end position="174"/>
    </location>
</feature>
<organism evidence="3 4">
    <name type="scientific">Caenorhabditis elegans</name>
    <dbReference type="NCBI Taxonomy" id="6239"/>
    <lineage>
        <taxon>Eukaryota</taxon>
        <taxon>Metazoa</taxon>
        <taxon>Ecdysozoa</taxon>
        <taxon>Nematoda</taxon>
        <taxon>Chromadorea</taxon>
        <taxon>Rhabditida</taxon>
        <taxon>Rhabditina</taxon>
        <taxon>Rhabditomorpha</taxon>
        <taxon>Rhabditoidea</taxon>
        <taxon>Rhabditidae</taxon>
        <taxon>Peloderinae</taxon>
        <taxon>Caenorhabditis</taxon>
    </lineage>
</organism>
<dbReference type="Bgee" id="WBGene00010951">
    <property type="expression patterns" value="Expressed in pharyngeal muscle cell (C elegans) and 4 other cell types or tissues"/>
</dbReference>
<dbReference type="GeneID" id="178422"/>
<keyword evidence="4" id="KW-1185">Reference proteome</keyword>
<protein>
    <recommendedName>
        <fullName evidence="1">Major sperm protein</fullName>
    </recommendedName>
</protein>
<dbReference type="PROSITE" id="PS50202">
    <property type="entry name" value="MSP"/>
    <property type="match status" value="1"/>
</dbReference>
<dbReference type="KEGG" id="cel:CELE_M199.2"/>